<feature type="compositionally biased region" description="Polar residues" evidence="8">
    <location>
        <begin position="388"/>
        <end position="502"/>
    </location>
</feature>
<dbReference type="InterPro" id="IPR029058">
    <property type="entry name" value="AB_hydrolase_fold"/>
</dbReference>
<dbReference type="GO" id="GO:0005576">
    <property type="term" value="C:extracellular region"/>
    <property type="evidence" value="ECO:0007669"/>
    <property type="project" value="UniProtKB-SubCell"/>
</dbReference>
<feature type="domain" description="Peptidase S9 prolyl oligopeptidase catalytic" evidence="10">
    <location>
        <begin position="167"/>
        <end position="220"/>
    </location>
</feature>
<evidence type="ECO:0000256" key="1">
    <source>
        <dbReference type="ARBA" id="ARBA00004613"/>
    </source>
</evidence>
<dbReference type="PANTHER" id="PTHR38050:SF2">
    <property type="entry name" value="FERULOYL ESTERASE C-RELATED"/>
    <property type="match status" value="1"/>
</dbReference>
<evidence type="ECO:0000256" key="5">
    <source>
        <dbReference type="ARBA" id="ARBA00022801"/>
    </source>
</evidence>
<dbReference type="Pfam" id="PF00326">
    <property type="entry name" value="Peptidase_S9"/>
    <property type="match status" value="1"/>
</dbReference>
<evidence type="ECO:0000256" key="6">
    <source>
        <dbReference type="ARBA" id="ARBA00023277"/>
    </source>
</evidence>
<sequence length="611" mass="65249">MRAINLLLLLAAAALSSAEPSRGCSQPQTSGSWTNEVPFDGGSYTHAYTYPDSASEDNPAPLILFFHGWGGSSSDCGNSCNTATKRGYATIAMTGIGEEYGELNSWNGFGSTSSNTGAASPEALVAGDEYCSDEKENDRTCNLDAYELGCYADCESCADECWWTTCKDSVQQTVDVLEDFISSNCVDMDRIYAAGWSNGGMFTYEMANDERSSKYLAAISPQIGLPHYGYNRGPHPDYRIHHFGLWGQSDETVPPKESPSSQGCSVPCRTSESGGWFYTSSECVMDKWASDLQLSSNDTIVNDYGIPDYNQILECSGYTATDSDATVLGCIFDGGHDTTDYHDDVMLNFFDTHSRVVESSSVNPTASPSASLMTTAPTVVTMTTGPTLESSKVHITSVPATPNNESMSPTDDESSISSVTPVARPSISTAPNTAPKTTQPTLEPSKVLSSSTQAPSMSTIITSVPSIRSDESQSPTYAKSSLPSQSPANTSVPSPAPSRSTLQPAISSMNVTSARSPAPSVQTQAPATITSEVPSMQNEFQTSNQNQAPILSIFNDDVSKTAPPTAATPPTMHEQQQQYSNVIALQGNPKPSSYERASTTFTSFRFITNDS</sequence>
<feature type="region of interest" description="Disordered" evidence="8">
    <location>
        <begin position="385"/>
        <end position="502"/>
    </location>
</feature>
<dbReference type="SUPFAM" id="SSF53474">
    <property type="entry name" value="alpha/beta-Hydrolases"/>
    <property type="match status" value="1"/>
</dbReference>
<dbReference type="EMBL" id="JALLPJ020000323">
    <property type="protein sequence ID" value="KAL3795314.1"/>
    <property type="molecule type" value="Genomic_DNA"/>
</dbReference>
<name>A0ABD3Q603_9STRA</name>
<keyword evidence="4 9" id="KW-0732">Signal</keyword>
<dbReference type="InterPro" id="IPR001375">
    <property type="entry name" value="Peptidase_S9_cat"/>
</dbReference>
<protein>
    <recommendedName>
        <fullName evidence="10">Peptidase S9 prolyl oligopeptidase catalytic domain-containing protein</fullName>
    </recommendedName>
</protein>
<keyword evidence="12" id="KW-1185">Reference proteome</keyword>
<reference evidence="11 12" key="1">
    <citation type="submission" date="2024-10" db="EMBL/GenBank/DDBJ databases">
        <title>Updated reference genomes for cyclostephanoid diatoms.</title>
        <authorList>
            <person name="Roberts W.R."/>
            <person name="Alverson A.J."/>
        </authorList>
    </citation>
    <scope>NUCLEOTIDE SEQUENCE [LARGE SCALE GENOMIC DNA]</scope>
    <source>
        <strain evidence="11 12">AJA010-31</strain>
    </source>
</reference>
<evidence type="ECO:0000313" key="11">
    <source>
        <dbReference type="EMBL" id="KAL3795314.1"/>
    </source>
</evidence>
<comment type="subcellular location">
    <subcellularLocation>
        <location evidence="1">Secreted</location>
    </subcellularLocation>
</comment>
<evidence type="ECO:0000256" key="3">
    <source>
        <dbReference type="ARBA" id="ARBA00022651"/>
    </source>
</evidence>
<gene>
    <name evidence="11" type="ORF">ACHAWO_006948</name>
</gene>
<proteinExistence type="predicted"/>
<keyword evidence="5" id="KW-0378">Hydrolase</keyword>
<evidence type="ECO:0000256" key="4">
    <source>
        <dbReference type="ARBA" id="ARBA00022729"/>
    </source>
</evidence>
<comment type="caution">
    <text evidence="11">The sequence shown here is derived from an EMBL/GenBank/DDBJ whole genome shotgun (WGS) entry which is preliminary data.</text>
</comment>
<dbReference type="InterPro" id="IPR043595">
    <property type="entry name" value="FaeB/C/D"/>
</dbReference>
<dbReference type="AlphaFoldDB" id="A0ABD3Q603"/>
<feature type="chain" id="PRO_5044763849" description="Peptidase S9 prolyl oligopeptidase catalytic domain-containing protein" evidence="9">
    <location>
        <begin position="19"/>
        <end position="611"/>
    </location>
</feature>
<accession>A0ABD3Q603</accession>
<evidence type="ECO:0000256" key="9">
    <source>
        <dbReference type="SAM" id="SignalP"/>
    </source>
</evidence>
<dbReference type="PANTHER" id="PTHR38050">
    <property type="match status" value="1"/>
</dbReference>
<keyword evidence="6" id="KW-0119">Carbohydrate metabolism</keyword>
<evidence type="ECO:0000259" key="10">
    <source>
        <dbReference type="Pfam" id="PF00326"/>
    </source>
</evidence>
<keyword evidence="3" id="KW-0858">Xylan degradation</keyword>
<evidence type="ECO:0000256" key="7">
    <source>
        <dbReference type="ARBA" id="ARBA00023326"/>
    </source>
</evidence>
<keyword evidence="7" id="KW-0624">Polysaccharide degradation</keyword>
<organism evidence="11 12">
    <name type="scientific">Cyclotella atomus</name>
    <dbReference type="NCBI Taxonomy" id="382360"/>
    <lineage>
        <taxon>Eukaryota</taxon>
        <taxon>Sar</taxon>
        <taxon>Stramenopiles</taxon>
        <taxon>Ochrophyta</taxon>
        <taxon>Bacillariophyta</taxon>
        <taxon>Coscinodiscophyceae</taxon>
        <taxon>Thalassiosirophycidae</taxon>
        <taxon>Stephanodiscales</taxon>
        <taxon>Stephanodiscaceae</taxon>
        <taxon>Cyclotella</taxon>
    </lineage>
</organism>
<dbReference type="GO" id="GO:0016787">
    <property type="term" value="F:hydrolase activity"/>
    <property type="evidence" value="ECO:0007669"/>
    <property type="project" value="UniProtKB-KW"/>
</dbReference>
<keyword evidence="2" id="KW-0964">Secreted</keyword>
<dbReference type="Gene3D" id="3.40.50.1820">
    <property type="entry name" value="alpha/beta hydrolase"/>
    <property type="match status" value="1"/>
</dbReference>
<dbReference type="GO" id="GO:0045493">
    <property type="term" value="P:xylan catabolic process"/>
    <property type="evidence" value="ECO:0007669"/>
    <property type="project" value="UniProtKB-KW"/>
</dbReference>
<feature type="signal peptide" evidence="9">
    <location>
        <begin position="1"/>
        <end position="18"/>
    </location>
</feature>
<evidence type="ECO:0000256" key="8">
    <source>
        <dbReference type="SAM" id="MobiDB-lite"/>
    </source>
</evidence>
<evidence type="ECO:0000313" key="12">
    <source>
        <dbReference type="Proteomes" id="UP001530400"/>
    </source>
</evidence>
<dbReference type="Proteomes" id="UP001530400">
    <property type="component" value="Unassembled WGS sequence"/>
</dbReference>
<evidence type="ECO:0000256" key="2">
    <source>
        <dbReference type="ARBA" id="ARBA00022525"/>
    </source>
</evidence>